<dbReference type="GO" id="GO:0046872">
    <property type="term" value="F:metal ion binding"/>
    <property type="evidence" value="ECO:0007669"/>
    <property type="project" value="UniProtKB-KW"/>
</dbReference>
<reference evidence="6 7" key="1">
    <citation type="submission" date="2020-02" db="EMBL/GenBank/DDBJ databases">
        <title>Comparative genomics of sulfur disproportionating microorganisms.</title>
        <authorList>
            <person name="Ward L.M."/>
            <person name="Bertran E."/>
            <person name="Johnston D.T."/>
        </authorList>
    </citation>
    <scope>NUCLEOTIDE SEQUENCE [LARGE SCALE GENOMIC DNA]</scope>
    <source>
        <strain evidence="6 7">DSM 100025</strain>
    </source>
</reference>
<dbReference type="Gene3D" id="3.30.70.20">
    <property type="match status" value="1"/>
</dbReference>
<keyword evidence="1" id="KW-0004">4Fe-4S</keyword>
<proteinExistence type="predicted"/>
<protein>
    <submittedName>
        <fullName evidence="6">4Fe-4S dicluster domain-containing protein</fullName>
    </submittedName>
</protein>
<dbReference type="RefSeq" id="WP_163298330.1">
    <property type="nucleotide sequence ID" value="NZ_JAATWC010000001.1"/>
</dbReference>
<keyword evidence="2" id="KW-0479">Metal-binding</keyword>
<dbReference type="Proteomes" id="UP000469346">
    <property type="component" value="Unassembled WGS sequence"/>
</dbReference>
<feature type="domain" description="4Fe-4S ferredoxin-type" evidence="5">
    <location>
        <begin position="33"/>
        <end position="56"/>
    </location>
</feature>
<dbReference type="EMBL" id="JAAGRR010000039">
    <property type="protein sequence ID" value="NDY42184.1"/>
    <property type="molecule type" value="Genomic_DNA"/>
</dbReference>
<evidence type="ECO:0000256" key="4">
    <source>
        <dbReference type="ARBA" id="ARBA00023014"/>
    </source>
</evidence>
<dbReference type="InterPro" id="IPR017896">
    <property type="entry name" value="4Fe4S_Fe-S-bd"/>
</dbReference>
<keyword evidence="3" id="KW-0408">Iron</keyword>
<feature type="domain" description="4Fe-4S ferredoxin-type" evidence="5">
    <location>
        <begin position="2"/>
        <end position="31"/>
    </location>
</feature>
<sequence length="56" mass="5702">MRAPRVDAARCDGCGECAEVCGAGAIEIRGGVVTIRREVCYLCGACAATCPRGLIG</sequence>
<keyword evidence="7" id="KW-1185">Reference proteome</keyword>
<evidence type="ECO:0000256" key="1">
    <source>
        <dbReference type="ARBA" id="ARBA00022485"/>
    </source>
</evidence>
<dbReference type="AlphaFoldDB" id="A0A6N9TR18"/>
<dbReference type="PROSITE" id="PS00198">
    <property type="entry name" value="4FE4S_FER_1"/>
    <property type="match status" value="2"/>
</dbReference>
<evidence type="ECO:0000313" key="7">
    <source>
        <dbReference type="Proteomes" id="UP000469346"/>
    </source>
</evidence>
<accession>A0A6N9TR18</accession>
<evidence type="ECO:0000259" key="5">
    <source>
        <dbReference type="PROSITE" id="PS51379"/>
    </source>
</evidence>
<dbReference type="PANTHER" id="PTHR43687:SF1">
    <property type="entry name" value="FERREDOXIN III"/>
    <property type="match status" value="1"/>
</dbReference>
<dbReference type="InterPro" id="IPR050572">
    <property type="entry name" value="Fe-S_Ferredoxin"/>
</dbReference>
<name>A0A6N9TR18_DISTH</name>
<evidence type="ECO:0000313" key="6">
    <source>
        <dbReference type="EMBL" id="NDY42184.1"/>
    </source>
</evidence>
<dbReference type="Pfam" id="PF12838">
    <property type="entry name" value="Fer4_7"/>
    <property type="match status" value="1"/>
</dbReference>
<dbReference type="SUPFAM" id="SSF54862">
    <property type="entry name" value="4Fe-4S ferredoxins"/>
    <property type="match status" value="1"/>
</dbReference>
<dbReference type="GO" id="GO:0051539">
    <property type="term" value="F:4 iron, 4 sulfur cluster binding"/>
    <property type="evidence" value="ECO:0007669"/>
    <property type="project" value="UniProtKB-KW"/>
</dbReference>
<dbReference type="InterPro" id="IPR017900">
    <property type="entry name" value="4Fe4S_Fe_S_CS"/>
</dbReference>
<dbReference type="PANTHER" id="PTHR43687">
    <property type="entry name" value="ADENYLYLSULFATE REDUCTASE, BETA SUBUNIT"/>
    <property type="match status" value="1"/>
</dbReference>
<keyword evidence="4" id="KW-0411">Iron-sulfur</keyword>
<gene>
    <name evidence="6" type="ORF">G3N55_04900</name>
</gene>
<dbReference type="PROSITE" id="PS51379">
    <property type="entry name" value="4FE4S_FER_2"/>
    <property type="match status" value="2"/>
</dbReference>
<organism evidence="6 7">
    <name type="scientific">Dissulfurirhabdus thermomarina</name>
    <dbReference type="NCBI Taxonomy" id="1765737"/>
    <lineage>
        <taxon>Bacteria</taxon>
        <taxon>Deltaproteobacteria</taxon>
        <taxon>Dissulfurirhabdaceae</taxon>
        <taxon>Dissulfurirhabdus</taxon>
    </lineage>
</organism>
<evidence type="ECO:0000256" key="3">
    <source>
        <dbReference type="ARBA" id="ARBA00023004"/>
    </source>
</evidence>
<comment type="caution">
    <text evidence="6">The sequence shown here is derived from an EMBL/GenBank/DDBJ whole genome shotgun (WGS) entry which is preliminary data.</text>
</comment>
<evidence type="ECO:0000256" key="2">
    <source>
        <dbReference type="ARBA" id="ARBA00022723"/>
    </source>
</evidence>